<dbReference type="EMBL" id="QGTT01000005">
    <property type="protein sequence ID" value="PWW13692.1"/>
    <property type="molecule type" value="Genomic_DNA"/>
</dbReference>
<evidence type="ECO:0000259" key="1">
    <source>
        <dbReference type="PROSITE" id="PS50404"/>
    </source>
</evidence>
<gene>
    <name evidence="2" type="ORF">DET45_10537</name>
</gene>
<dbReference type="Proteomes" id="UP000246964">
    <property type="component" value="Unassembled WGS sequence"/>
</dbReference>
<evidence type="ECO:0000313" key="3">
    <source>
        <dbReference type="Proteomes" id="UP000246964"/>
    </source>
</evidence>
<organism evidence="2 3">
    <name type="scientific">Pseudidiomarina maritima</name>
    <dbReference type="NCBI Taxonomy" id="519453"/>
    <lineage>
        <taxon>Bacteria</taxon>
        <taxon>Pseudomonadati</taxon>
        <taxon>Pseudomonadota</taxon>
        <taxon>Gammaproteobacteria</taxon>
        <taxon>Alteromonadales</taxon>
        <taxon>Idiomarinaceae</taxon>
        <taxon>Pseudidiomarina</taxon>
    </lineage>
</organism>
<accession>A0A317QBX6</accession>
<keyword evidence="2" id="KW-0808">Transferase</keyword>
<dbReference type="CDD" id="cd00570">
    <property type="entry name" value="GST_N_family"/>
    <property type="match status" value="1"/>
</dbReference>
<dbReference type="InterPro" id="IPR036249">
    <property type="entry name" value="Thioredoxin-like_sf"/>
</dbReference>
<dbReference type="PROSITE" id="PS50404">
    <property type="entry name" value="GST_NTER"/>
    <property type="match status" value="1"/>
</dbReference>
<dbReference type="RefSeq" id="WP_110075673.1">
    <property type="nucleotide sequence ID" value="NZ_QGTT01000005.1"/>
</dbReference>
<dbReference type="GO" id="GO:0016740">
    <property type="term" value="F:transferase activity"/>
    <property type="evidence" value="ECO:0007669"/>
    <property type="project" value="UniProtKB-KW"/>
</dbReference>
<dbReference type="Gene3D" id="1.20.1050.10">
    <property type="match status" value="1"/>
</dbReference>
<dbReference type="Gene3D" id="3.40.30.10">
    <property type="entry name" value="Glutaredoxin"/>
    <property type="match status" value="1"/>
</dbReference>
<evidence type="ECO:0000313" key="2">
    <source>
        <dbReference type="EMBL" id="PWW13692.1"/>
    </source>
</evidence>
<feature type="domain" description="GST N-terminal" evidence="1">
    <location>
        <begin position="1"/>
        <end position="73"/>
    </location>
</feature>
<dbReference type="Pfam" id="PF13417">
    <property type="entry name" value="GST_N_3"/>
    <property type="match status" value="1"/>
</dbReference>
<name>A0A317QBX6_9GAMM</name>
<dbReference type="InterPro" id="IPR004045">
    <property type="entry name" value="Glutathione_S-Trfase_N"/>
</dbReference>
<comment type="caution">
    <text evidence="2">The sequence shown here is derived from an EMBL/GenBank/DDBJ whole genome shotgun (WGS) entry which is preliminary data.</text>
</comment>
<dbReference type="AlphaFoldDB" id="A0A317QBX6"/>
<keyword evidence="3" id="KW-1185">Reference proteome</keyword>
<sequence>MKLFGSYTSPYVRHCRIVLALQQQPYQFIMTDQQASGQHSPTYRVPFLQHNEQTFYDSASIVRYLREQAGQAFCQDAADYDLFCMVNTALDTTINLFLLERDGLTAEHSAYLQRQQQRIEAILALLNQRTWSLPEQPEQLSDGLLRLACYLSWAQFRQQIDILHYPNLQQFLLALNGQPWFANTHPALS</sequence>
<protein>
    <submittedName>
        <fullName evidence="2">Glutathione S-transferase</fullName>
    </submittedName>
</protein>
<proteinExistence type="predicted"/>
<dbReference type="OrthoDB" id="8634103at2"/>
<reference evidence="2 3" key="1">
    <citation type="submission" date="2018-05" db="EMBL/GenBank/DDBJ databases">
        <title>Freshwater and sediment microbial communities from various areas in North America, analyzing microbe dynamics in response to fracking.</title>
        <authorList>
            <person name="Lamendella R."/>
        </authorList>
    </citation>
    <scope>NUCLEOTIDE SEQUENCE [LARGE SCALE GENOMIC DNA]</scope>
    <source>
        <strain evidence="2 3">125B1</strain>
    </source>
</reference>
<dbReference type="SUPFAM" id="SSF52833">
    <property type="entry name" value="Thioredoxin-like"/>
    <property type="match status" value="1"/>
</dbReference>